<evidence type="ECO:0000313" key="12">
    <source>
        <dbReference type="EMBL" id="NBN64628.1"/>
    </source>
</evidence>
<dbReference type="InterPro" id="IPR036188">
    <property type="entry name" value="FAD/NAD-bd_sf"/>
</dbReference>
<comment type="caution">
    <text evidence="12">The sequence shown here is derived from an EMBL/GenBank/DDBJ whole genome shotgun (WGS) entry which is preliminary data.</text>
</comment>
<evidence type="ECO:0000259" key="11">
    <source>
        <dbReference type="Pfam" id="PF07992"/>
    </source>
</evidence>
<evidence type="ECO:0000256" key="1">
    <source>
        <dbReference type="ARBA" id="ARBA00001974"/>
    </source>
</evidence>
<dbReference type="Gene3D" id="3.50.50.60">
    <property type="entry name" value="FAD/NAD(P)-binding domain"/>
    <property type="match status" value="2"/>
</dbReference>
<dbReference type="PANTHER" id="PTHR43014:SF2">
    <property type="entry name" value="MERCURIC REDUCTASE"/>
    <property type="match status" value="1"/>
</dbReference>
<feature type="domain" description="Pyridine nucleotide-disulphide oxidoreductase dimerisation" evidence="10">
    <location>
        <begin position="351"/>
        <end position="459"/>
    </location>
</feature>
<proteinExistence type="inferred from homology"/>
<evidence type="ECO:0000256" key="5">
    <source>
        <dbReference type="ARBA" id="ARBA00022857"/>
    </source>
</evidence>
<keyword evidence="8 9" id="KW-0676">Redox-active center</keyword>
<keyword evidence="7" id="KW-1015">Disulfide bond</keyword>
<name>A0ABW9ZIE4_9HYPH</name>
<dbReference type="PRINTS" id="PR00411">
    <property type="entry name" value="PNDRDTASEI"/>
</dbReference>
<evidence type="ECO:0000256" key="8">
    <source>
        <dbReference type="ARBA" id="ARBA00023284"/>
    </source>
</evidence>
<keyword evidence="4 9" id="KW-0274">FAD</keyword>
<evidence type="ECO:0000256" key="4">
    <source>
        <dbReference type="ARBA" id="ARBA00022827"/>
    </source>
</evidence>
<evidence type="ECO:0000256" key="2">
    <source>
        <dbReference type="ARBA" id="ARBA00007532"/>
    </source>
</evidence>
<dbReference type="Pfam" id="PF07992">
    <property type="entry name" value="Pyr_redox_2"/>
    <property type="match status" value="1"/>
</dbReference>
<keyword evidence="5" id="KW-0521">NADP</keyword>
<dbReference type="RefSeq" id="WP_161676590.1">
    <property type="nucleotide sequence ID" value="NZ_JAABLP010000003.1"/>
</dbReference>
<dbReference type="InterPro" id="IPR001100">
    <property type="entry name" value="Pyr_nuc-diS_OxRdtase"/>
</dbReference>
<dbReference type="PROSITE" id="PS00076">
    <property type="entry name" value="PYRIDINE_REDOX_1"/>
    <property type="match status" value="1"/>
</dbReference>
<dbReference type="PIRSF" id="PIRSF000350">
    <property type="entry name" value="Mercury_reductase_MerA"/>
    <property type="match status" value="1"/>
</dbReference>
<dbReference type="Gene3D" id="3.30.390.30">
    <property type="match status" value="1"/>
</dbReference>
<evidence type="ECO:0000256" key="3">
    <source>
        <dbReference type="ARBA" id="ARBA00022630"/>
    </source>
</evidence>
<evidence type="ECO:0000313" key="13">
    <source>
        <dbReference type="Proteomes" id="UP000541347"/>
    </source>
</evidence>
<evidence type="ECO:0000259" key="10">
    <source>
        <dbReference type="Pfam" id="PF02852"/>
    </source>
</evidence>
<dbReference type="InterPro" id="IPR016156">
    <property type="entry name" value="FAD/NAD-linked_Rdtase_dimer_sf"/>
</dbReference>
<dbReference type="InterPro" id="IPR012999">
    <property type="entry name" value="Pyr_OxRdtase_I_AS"/>
</dbReference>
<evidence type="ECO:0000256" key="7">
    <source>
        <dbReference type="ARBA" id="ARBA00023157"/>
    </source>
</evidence>
<dbReference type="SUPFAM" id="SSF51905">
    <property type="entry name" value="FAD/NAD(P)-binding domain"/>
    <property type="match status" value="1"/>
</dbReference>
<keyword evidence="6 9" id="KW-0560">Oxidoreductase</keyword>
<feature type="domain" description="FAD/NAD(P)-binding" evidence="11">
    <location>
        <begin position="8"/>
        <end position="330"/>
    </location>
</feature>
<reference evidence="12 13" key="1">
    <citation type="submission" date="2020-01" db="EMBL/GenBank/DDBJ databases">
        <authorList>
            <person name="Peng S.Y."/>
            <person name="Li J."/>
            <person name="Wang M."/>
            <person name="Wang L."/>
            <person name="Wang C.Q."/>
            <person name="Wang J.R."/>
        </authorList>
    </citation>
    <scope>NUCLEOTIDE SEQUENCE [LARGE SCALE GENOMIC DNA]</scope>
    <source>
        <strain evidence="12 13">XCT-34</strain>
    </source>
</reference>
<evidence type="ECO:0000256" key="9">
    <source>
        <dbReference type="RuleBase" id="RU003691"/>
    </source>
</evidence>
<dbReference type="Pfam" id="PF02852">
    <property type="entry name" value="Pyr_redox_dim"/>
    <property type="match status" value="1"/>
</dbReference>
<accession>A0ABW9ZIE4</accession>
<evidence type="ECO:0000256" key="6">
    <source>
        <dbReference type="ARBA" id="ARBA00023002"/>
    </source>
</evidence>
<dbReference type="Proteomes" id="UP000541347">
    <property type="component" value="Unassembled WGS sequence"/>
</dbReference>
<dbReference type="SUPFAM" id="SSF55424">
    <property type="entry name" value="FAD/NAD-linked reductases, dimerisation (C-terminal) domain"/>
    <property type="match status" value="1"/>
</dbReference>
<keyword evidence="3 9" id="KW-0285">Flavoprotein</keyword>
<keyword evidence="13" id="KW-1185">Reference proteome</keyword>
<dbReference type="InterPro" id="IPR023753">
    <property type="entry name" value="FAD/NAD-binding_dom"/>
</dbReference>
<dbReference type="InterPro" id="IPR004099">
    <property type="entry name" value="Pyr_nucl-diS_OxRdtase_dimer"/>
</dbReference>
<comment type="cofactor">
    <cofactor evidence="1">
        <name>FAD</name>
        <dbReference type="ChEBI" id="CHEBI:57692"/>
    </cofactor>
</comment>
<protein>
    <submittedName>
        <fullName evidence="12">FAD-dependent oxidoreductase</fullName>
    </submittedName>
</protein>
<organism evidence="12 13">
    <name type="scientific">Pannonibacter tanglangensis</name>
    <dbReference type="NCBI Taxonomy" id="2750084"/>
    <lineage>
        <taxon>Bacteria</taxon>
        <taxon>Pseudomonadati</taxon>
        <taxon>Pseudomonadota</taxon>
        <taxon>Alphaproteobacteria</taxon>
        <taxon>Hyphomicrobiales</taxon>
        <taxon>Stappiaceae</taxon>
        <taxon>Pannonibacter</taxon>
    </lineage>
</organism>
<dbReference type="PANTHER" id="PTHR43014">
    <property type="entry name" value="MERCURIC REDUCTASE"/>
    <property type="match status" value="1"/>
</dbReference>
<sequence length="484" mass="50935">MSRQLTPDICVIGAGSAGLSVAAGAAAFGVPVVLVERAAMGGDCLNTGCIPSKSLLAAAGMAASRRAGAAFGVAPVDPAIDFAAAKAHLRSVISAIAPHDSVERFEGLGVTVVQGEARFTGRDTLAVGETTIRARRFVIATGSHPFLPPVPGLETVPFLTNESIFGLEACPEHLLILGGGPIGLEMAQAHRRLGARVTVLEAGRALSRDDEEHVPLVIEALKAEGVEFLERTHVARVEPGEAGVVLTVEWPEQGGRSDGAGRMGRIEGSHLLVATGRAPSIAGLGLDLARVEFSARGIKVDEGLRTSNRRIYAIGDVVGGLQFTHVANYHAGLVLRSALFRLPAKENREIVPWVTYTTPEIAQVGLLEAEARKRYGTRLRAVRVDYAANDRAQAERRTTGKVKLLAGPGGRLVGASLVGANAGEMANLLSLAVSQGLTMKQLAGFIAPYPTYGEILRRAALAYYAEVPKRGLVRAVVRILRLFG</sequence>
<dbReference type="PRINTS" id="PR00368">
    <property type="entry name" value="FADPNR"/>
</dbReference>
<dbReference type="EMBL" id="JAABLP010000003">
    <property type="protein sequence ID" value="NBN64628.1"/>
    <property type="molecule type" value="Genomic_DNA"/>
</dbReference>
<comment type="similarity">
    <text evidence="2 9">Belongs to the class-I pyridine nucleotide-disulfide oxidoreductase family.</text>
</comment>
<gene>
    <name evidence="12" type="ORF">GWI71_13115</name>
</gene>